<comment type="caution">
    <text evidence="7">The sequence shown here is derived from an EMBL/GenBank/DDBJ whole genome shotgun (WGS) entry which is preliminary data.</text>
</comment>
<keyword evidence="2 5" id="KW-0812">Transmembrane</keyword>
<gene>
    <name evidence="7" type="ORF">PhCBS80983_g03698</name>
</gene>
<evidence type="ECO:0000256" key="1">
    <source>
        <dbReference type="ARBA" id="ARBA00004141"/>
    </source>
</evidence>
<keyword evidence="3" id="KW-1133">Transmembrane helix</keyword>
<dbReference type="GO" id="GO:0016020">
    <property type="term" value="C:membrane"/>
    <property type="evidence" value="ECO:0007669"/>
    <property type="project" value="UniProtKB-SubCell"/>
</dbReference>
<dbReference type="STRING" id="109895.A0A507E1K7"/>
<evidence type="ECO:0000256" key="3">
    <source>
        <dbReference type="ARBA" id="ARBA00022989"/>
    </source>
</evidence>
<dbReference type="EMBL" id="QEAQ01000049">
    <property type="protein sequence ID" value="TPX57642.1"/>
    <property type="molecule type" value="Genomic_DNA"/>
</dbReference>
<sequence length="306" mass="33457">MSTIFRREGPRGEQHNVYYILCAASEHAAALYQGFTITALGALPGQIIYLSAMESTKMLVANACRDLFHLDENRTALVSGLLGGGVASLSTQLVVVPVDVVSQRLMIQQRTMKVAADGRQEAKVGTARPPMKDAERFTTARTLIPHIIKTEGVRGLYRGFFMSVATYAPSSAVWWGTQSFVKRFLGSALYSSEAIDAGSILPAEHIASQFSLAAVSGATAGIVAAFATNPMDVVKTRIQTRETNGLRQSEFKLFTSTCRDMLNQEGWRGFTRGLGARIVNMGLTSMLMITTYETVKRLSFRDRPIE</sequence>
<name>A0A507E1K7_9FUNG</name>
<reference evidence="7 8" key="1">
    <citation type="journal article" date="2019" name="Sci. Rep.">
        <title>Comparative genomics of chytrid fungi reveal insights into the obligate biotrophic and pathogenic lifestyle of Synchytrium endobioticum.</title>
        <authorList>
            <person name="van de Vossenberg B.T.L.H."/>
            <person name="Warris S."/>
            <person name="Nguyen H.D.T."/>
            <person name="van Gent-Pelzer M.P.E."/>
            <person name="Joly D.L."/>
            <person name="van de Geest H.C."/>
            <person name="Bonants P.J.M."/>
            <person name="Smith D.S."/>
            <person name="Levesque C.A."/>
            <person name="van der Lee T.A.J."/>
        </authorList>
    </citation>
    <scope>NUCLEOTIDE SEQUENCE [LARGE SCALE GENOMIC DNA]</scope>
    <source>
        <strain evidence="7 8">CBS 809.83</strain>
    </source>
</reference>
<organism evidence="7 8">
    <name type="scientific">Powellomyces hirtus</name>
    <dbReference type="NCBI Taxonomy" id="109895"/>
    <lineage>
        <taxon>Eukaryota</taxon>
        <taxon>Fungi</taxon>
        <taxon>Fungi incertae sedis</taxon>
        <taxon>Chytridiomycota</taxon>
        <taxon>Chytridiomycota incertae sedis</taxon>
        <taxon>Chytridiomycetes</taxon>
        <taxon>Spizellomycetales</taxon>
        <taxon>Powellomycetaceae</taxon>
        <taxon>Powellomyces</taxon>
    </lineage>
</organism>
<comment type="subcellular location">
    <subcellularLocation>
        <location evidence="1">Membrane</location>
        <topology evidence="1">Multi-pass membrane protein</topology>
    </subcellularLocation>
</comment>
<keyword evidence="8" id="KW-1185">Reference proteome</keyword>
<evidence type="ECO:0000256" key="6">
    <source>
        <dbReference type="RuleBase" id="RU000488"/>
    </source>
</evidence>
<dbReference type="PANTHER" id="PTHR46080">
    <property type="entry name" value="MITOCHONDRIAL SUBSTRATE CARRIER FAMILY PROTEIN J"/>
    <property type="match status" value="1"/>
</dbReference>
<evidence type="ECO:0000313" key="8">
    <source>
        <dbReference type="Proteomes" id="UP000318582"/>
    </source>
</evidence>
<dbReference type="SUPFAM" id="SSF103506">
    <property type="entry name" value="Mitochondrial carrier"/>
    <property type="match status" value="1"/>
</dbReference>
<feature type="repeat" description="Solcar" evidence="5">
    <location>
        <begin position="208"/>
        <end position="298"/>
    </location>
</feature>
<comment type="similarity">
    <text evidence="6">Belongs to the mitochondrial carrier (TC 2.A.29) family.</text>
</comment>
<dbReference type="InterPro" id="IPR018108">
    <property type="entry name" value="MCP_transmembrane"/>
</dbReference>
<proteinExistence type="inferred from homology"/>
<dbReference type="Proteomes" id="UP000318582">
    <property type="component" value="Unassembled WGS sequence"/>
</dbReference>
<accession>A0A507E1K7</accession>
<protein>
    <recommendedName>
        <fullName evidence="9">Mitochondrial carrier protein</fullName>
    </recommendedName>
</protein>
<evidence type="ECO:0008006" key="9">
    <source>
        <dbReference type="Google" id="ProtNLM"/>
    </source>
</evidence>
<dbReference type="PANTHER" id="PTHR46080:SF3">
    <property type="entry name" value="MITOCHONDRIAL SUBSTRATE CARRIER FAMILY PROTEIN"/>
    <property type="match status" value="1"/>
</dbReference>
<evidence type="ECO:0000256" key="5">
    <source>
        <dbReference type="PROSITE-ProRule" id="PRU00282"/>
    </source>
</evidence>
<dbReference type="AlphaFoldDB" id="A0A507E1K7"/>
<feature type="repeat" description="Solcar" evidence="5">
    <location>
        <begin position="75"/>
        <end position="184"/>
    </location>
</feature>
<evidence type="ECO:0000256" key="2">
    <source>
        <dbReference type="ARBA" id="ARBA00022692"/>
    </source>
</evidence>
<keyword evidence="6" id="KW-0813">Transport</keyword>
<keyword evidence="4 5" id="KW-0472">Membrane</keyword>
<evidence type="ECO:0000313" key="7">
    <source>
        <dbReference type="EMBL" id="TPX57642.1"/>
    </source>
</evidence>
<dbReference type="Pfam" id="PF00153">
    <property type="entry name" value="Mito_carr"/>
    <property type="match status" value="2"/>
</dbReference>
<dbReference type="InterPro" id="IPR023395">
    <property type="entry name" value="MCP_dom_sf"/>
</dbReference>
<dbReference type="PROSITE" id="PS50920">
    <property type="entry name" value="SOLCAR"/>
    <property type="match status" value="2"/>
</dbReference>
<dbReference type="Gene3D" id="1.50.40.10">
    <property type="entry name" value="Mitochondrial carrier domain"/>
    <property type="match status" value="1"/>
</dbReference>
<evidence type="ECO:0000256" key="4">
    <source>
        <dbReference type="ARBA" id="ARBA00023136"/>
    </source>
</evidence>